<dbReference type="PANTHER" id="PTHR32060:SF22">
    <property type="entry name" value="CARBOXYL-TERMINAL-PROCESSING PEPTIDASE 3, CHLOROPLASTIC"/>
    <property type="match status" value="1"/>
</dbReference>
<dbReference type="KEGG" id="ffa:FFWV33_16235"/>
<evidence type="ECO:0000256" key="2">
    <source>
        <dbReference type="ARBA" id="ARBA00022670"/>
    </source>
</evidence>
<evidence type="ECO:0000256" key="4">
    <source>
        <dbReference type="ARBA" id="ARBA00022825"/>
    </source>
</evidence>
<dbReference type="EMBL" id="CP020918">
    <property type="protein sequence ID" value="AWG22964.1"/>
    <property type="molecule type" value="Genomic_DNA"/>
</dbReference>
<dbReference type="AlphaFoldDB" id="A0A2S1LGT3"/>
<feature type="signal peptide" evidence="5">
    <location>
        <begin position="1"/>
        <end position="17"/>
    </location>
</feature>
<reference evidence="7 8" key="1">
    <citation type="submission" date="2017-04" db="EMBL/GenBank/DDBJ databases">
        <title>Compelte genome sequence of WV33.</title>
        <authorList>
            <person name="Lee P.C."/>
        </authorList>
    </citation>
    <scope>NUCLEOTIDE SEQUENCE [LARGE SCALE GENOMIC DNA]</scope>
    <source>
        <strain evidence="7 8">WV33</strain>
    </source>
</reference>
<keyword evidence="8" id="KW-1185">Reference proteome</keyword>
<dbReference type="GO" id="GO:0006508">
    <property type="term" value="P:proteolysis"/>
    <property type="evidence" value="ECO:0007669"/>
    <property type="project" value="UniProtKB-KW"/>
</dbReference>
<evidence type="ECO:0000256" key="1">
    <source>
        <dbReference type="ARBA" id="ARBA00009179"/>
    </source>
</evidence>
<dbReference type="Pfam" id="PF00595">
    <property type="entry name" value="PDZ"/>
    <property type="match status" value="1"/>
</dbReference>
<dbReference type="InterPro" id="IPR040573">
    <property type="entry name" value="TSP_N"/>
</dbReference>
<name>A0A2S1LGT3_9FLAO</name>
<dbReference type="InterPro" id="IPR029045">
    <property type="entry name" value="ClpP/crotonase-like_dom_sf"/>
</dbReference>
<dbReference type="InterPro" id="IPR001478">
    <property type="entry name" value="PDZ"/>
</dbReference>
<evidence type="ECO:0000256" key="3">
    <source>
        <dbReference type="ARBA" id="ARBA00022801"/>
    </source>
</evidence>
<keyword evidence="5" id="KW-0732">Signal</keyword>
<dbReference type="GO" id="GO:0007165">
    <property type="term" value="P:signal transduction"/>
    <property type="evidence" value="ECO:0007669"/>
    <property type="project" value="TreeGrafter"/>
</dbReference>
<dbReference type="OrthoDB" id="9812068at2"/>
<dbReference type="SUPFAM" id="SSF50156">
    <property type="entry name" value="PDZ domain-like"/>
    <property type="match status" value="1"/>
</dbReference>
<sequence length="680" mass="76193">MKKFTLLCCLLSVFAFGQNSSKTCETLSKINTLIQSEHFHPKPVDDSLSVYVFDTFINDLYQSSTLFSKAEYQKLRKHRLLLDNQILQHDCSFLIEFVSTYRTALERKKTAIEKLQKANLKYDGLDTIHFSNKKNQYDLSIIGLQKVWEKKLKFDILEDISKKSTDIDSLKSHFSTLEKIAKSDVTDHNLCKLASILNSPKGLDYDLQNAFYNVFCNYFDPHTNYFTTDAKANFMASLSSSELSLGLNGELNEKNEIQITDLIPGGPAAKSKQLEKGDIITKVSNKKGEEHIISCTPFEQISQMMFSDSNLEIELTVQKKSGKIIVLTLQKQLVATTSHSVYSLIAENETKVGYINIPTFYSDFDSNDNTGCAHDVEVELKKLNADGIKGLVIDLQNNGGGSMEEAVKLTGLFINAGPVTLLVNNKKSVTVLKDDLDKIAYSGPIVILINGNSASASEFFTAAMQDYNRAIVVGSTSVGKASMQTILPLDKSKDEFVKLTIEKFYRITGQSHQIKGIVPDVILPMLFEDISLRESSYKTALVNDSIPVRANYKPFPKALFATPLELSRFRLEDNIRFKDISNLNKEIDAVFTNPKVTLALTFDSVFKHCNTITALRKKVQKAAVIETNCRITNNSADALTLKEDEANLEINAVKISDLKYSPYLQEAITIINDFNISNRE</sequence>
<organism evidence="7 8">
    <name type="scientific">Flavobacterium faecale</name>
    <dbReference type="NCBI Taxonomy" id="1355330"/>
    <lineage>
        <taxon>Bacteria</taxon>
        <taxon>Pseudomonadati</taxon>
        <taxon>Bacteroidota</taxon>
        <taxon>Flavobacteriia</taxon>
        <taxon>Flavobacteriales</taxon>
        <taxon>Flavobacteriaceae</taxon>
        <taxon>Flavobacterium</taxon>
    </lineage>
</organism>
<evidence type="ECO:0000256" key="5">
    <source>
        <dbReference type="SAM" id="SignalP"/>
    </source>
</evidence>
<protein>
    <recommendedName>
        <fullName evidence="6">PDZ domain-containing protein</fullName>
    </recommendedName>
</protein>
<dbReference type="SMART" id="SM00228">
    <property type="entry name" value="PDZ"/>
    <property type="match status" value="1"/>
</dbReference>
<feature type="domain" description="PDZ" evidence="6">
    <location>
        <begin position="235"/>
        <end position="319"/>
    </location>
</feature>
<dbReference type="RefSeq" id="WP_108741869.1">
    <property type="nucleotide sequence ID" value="NZ_CP020918.1"/>
</dbReference>
<keyword evidence="3" id="KW-0378">Hydrolase</keyword>
<dbReference type="SMART" id="SM00245">
    <property type="entry name" value="TSPc"/>
    <property type="match status" value="1"/>
</dbReference>
<proteinExistence type="inferred from homology"/>
<dbReference type="InterPro" id="IPR005151">
    <property type="entry name" value="Tail-specific_protease"/>
</dbReference>
<dbReference type="PROSITE" id="PS50106">
    <property type="entry name" value="PDZ"/>
    <property type="match status" value="1"/>
</dbReference>
<dbReference type="InterPro" id="IPR004447">
    <property type="entry name" value="Peptidase_S41A"/>
</dbReference>
<dbReference type="Pfam" id="PF17804">
    <property type="entry name" value="TSP_NTD"/>
    <property type="match status" value="1"/>
</dbReference>
<dbReference type="SUPFAM" id="SSF52096">
    <property type="entry name" value="ClpP/crotonase"/>
    <property type="match status" value="1"/>
</dbReference>
<gene>
    <name evidence="7" type="ORF">FFWV33_16235</name>
</gene>
<accession>A0A2S1LGT3</accession>
<dbReference type="Pfam" id="PF03572">
    <property type="entry name" value="Peptidase_S41"/>
    <property type="match status" value="1"/>
</dbReference>
<dbReference type="GO" id="GO:0030288">
    <property type="term" value="C:outer membrane-bounded periplasmic space"/>
    <property type="evidence" value="ECO:0007669"/>
    <property type="project" value="TreeGrafter"/>
</dbReference>
<evidence type="ECO:0000313" key="7">
    <source>
        <dbReference type="EMBL" id="AWG22964.1"/>
    </source>
</evidence>
<keyword evidence="2" id="KW-0645">Protease</keyword>
<comment type="similarity">
    <text evidence="1">Belongs to the peptidase S41A family.</text>
</comment>
<dbReference type="GO" id="GO:0004175">
    <property type="term" value="F:endopeptidase activity"/>
    <property type="evidence" value="ECO:0007669"/>
    <property type="project" value="TreeGrafter"/>
</dbReference>
<evidence type="ECO:0000313" key="8">
    <source>
        <dbReference type="Proteomes" id="UP000244527"/>
    </source>
</evidence>
<keyword evidence="4" id="KW-0720">Serine protease</keyword>
<dbReference type="Proteomes" id="UP000244527">
    <property type="component" value="Chromosome"/>
</dbReference>
<dbReference type="PANTHER" id="PTHR32060">
    <property type="entry name" value="TAIL-SPECIFIC PROTEASE"/>
    <property type="match status" value="1"/>
</dbReference>
<dbReference type="Gene3D" id="2.30.42.10">
    <property type="match status" value="1"/>
</dbReference>
<dbReference type="GO" id="GO:0008236">
    <property type="term" value="F:serine-type peptidase activity"/>
    <property type="evidence" value="ECO:0007669"/>
    <property type="project" value="UniProtKB-KW"/>
</dbReference>
<feature type="chain" id="PRO_5015391419" description="PDZ domain-containing protein" evidence="5">
    <location>
        <begin position="18"/>
        <end position="680"/>
    </location>
</feature>
<dbReference type="InterPro" id="IPR036034">
    <property type="entry name" value="PDZ_sf"/>
</dbReference>
<evidence type="ECO:0000259" key="6">
    <source>
        <dbReference type="PROSITE" id="PS50106"/>
    </source>
</evidence>
<dbReference type="Gene3D" id="3.90.226.10">
    <property type="entry name" value="2-enoyl-CoA Hydratase, Chain A, domain 1"/>
    <property type="match status" value="1"/>
</dbReference>
<dbReference type="CDD" id="cd07560">
    <property type="entry name" value="Peptidase_S41_CPP"/>
    <property type="match status" value="1"/>
</dbReference>